<evidence type="ECO:0000313" key="10">
    <source>
        <dbReference type="Proteomes" id="UP001589793"/>
    </source>
</evidence>
<protein>
    <recommendedName>
        <fullName evidence="8">Probable membrane transporter protein</fullName>
    </recommendedName>
</protein>
<evidence type="ECO:0000256" key="5">
    <source>
        <dbReference type="ARBA" id="ARBA00022692"/>
    </source>
</evidence>
<evidence type="ECO:0000256" key="2">
    <source>
        <dbReference type="ARBA" id="ARBA00009142"/>
    </source>
</evidence>
<proteinExistence type="inferred from homology"/>
<sequence>MSEPSLPLIFGMALCTVVGAAAQRATGMGFALLASPFLVLVLGPFQGILVINVAGVIASSIVLLQVGRDVDWPRAAVIVPMGVIGVIPGAIAVDLLPGGPLAVVVSLIVILGLAGTMLLRGRTLPHSPALGAAGGLASGFMSVTAGVGGPGVVVYARATGWEHRHFAATAQLVGVTMGIVSLAAKRSLPSLGAAGWTALLLAIGAGLLVGNVAARRIDEQAAMRAVMVIAMIGALLALGQGIMRL</sequence>
<gene>
    <name evidence="9" type="ORF">ACFFF6_04775</name>
</gene>
<dbReference type="PANTHER" id="PTHR30269">
    <property type="entry name" value="TRANSMEMBRANE PROTEIN YFCA"/>
    <property type="match status" value="1"/>
</dbReference>
<feature type="transmembrane region" description="Helical" evidence="8">
    <location>
        <begin position="131"/>
        <end position="153"/>
    </location>
</feature>
<dbReference type="Proteomes" id="UP001589793">
    <property type="component" value="Unassembled WGS sequence"/>
</dbReference>
<comment type="caution">
    <text evidence="9">The sequence shown here is derived from an EMBL/GenBank/DDBJ whole genome shotgun (WGS) entry which is preliminary data.</text>
</comment>
<name>A0ABV6RBE8_9MICO</name>
<comment type="subcellular location">
    <subcellularLocation>
        <location evidence="1 8">Cell membrane</location>
        <topology evidence="1 8">Multi-pass membrane protein</topology>
    </subcellularLocation>
</comment>
<evidence type="ECO:0000256" key="6">
    <source>
        <dbReference type="ARBA" id="ARBA00022989"/>
    </source>
</evidence>
<feature type="transmembrane region" description="Helical" evidence="8">
    <location>
        <begin position="221"/>
        <end position="239"/>
    </location>
</feature>
<keyword evidence="7 8" id="KW-0472">Membrane</keyword>
<dbReference type="RefSeq" id="WP_376978708.1">
    <property type="nucleotide sequence ID" value="NZ_JBHLSV010000004.1"/>
</dbReference>
<dbReference type="PANTHER" id="PTHR30269:SF37">
    <property type="entry name" value="MEMBRANE TRANSPORTER PROTEIN"/>
    <property type="match status" value="1"/>
</dbReference>
<evidence type="ECO:0000256" key="7">
    <source>
        <dbReference type="ARBA" id="ARBA00023136"/>
    </source>
</evidence>
<evidence type="ECO:0000256" key="1">
    <source>
        <dbReference type="ARBA" id="ARBA00004651"/>
    </source>
</evidence>
<feature type="transmembrane region" description="Helical" evidence="8">
    <location>
        <begin position="99"/>
        <end position="119"/>
    </location>
</feature>
<keyword evidence="3" id="KW-0813">Transport</keyword>
<feature type="transmembrane region" description="Helical" evidence="8">
    <location>
        <begin position="75"/>
        <end position="93"/>
    </location>
</feature>
<dbReference type="InterPro" id="IPR052017">
    <property type="entry name" value="TSUP"/>
</dbReference>
<keyword evidence="10" id="KW-1185">Reference proteome</keyword>
<dbReference type="EMBL" id="JBHLSV010000004">
    <property type="protein sequence ID" value="MFC0673268.1"/>
    <property type="molecule type" value="Genomic_DNA"/>
</dbReference>
<keyword evidence="5 8" id="KW-0812">Transmembrane</keyword>
<accession>A0ABV6RBE8</accession>
<reference evidence="9 10" key="1">
    <citation type="submission" date="2024-09" db="EMBL/GenBank/DDBJ databases">
        <authorList>
            <person name="Sun Q."/>
            <person name="Mori K."/>
        </authorList>
    </citation>
    <scope>NUCLEOTIDE SEQUENCE [LARGE SCALE GENOMIC DNA]</scope>
    <source>
        <strain evidence="9 10">CICC 10874</strain>
    </source>
</reference>
<evidence type="ECO:0000256" key="8">
    <source>
        <dbReference type="RuleBase" id="RU363041"/>
    </source>
</evidence>
<evidence type="ECO:0000256" key="3">
    <source>
        <dbReference type="ARBA" id="ARBA00022448"/>
    </source>
</evidence>
<feature type="transmembrane region" description="Helical" evidence="8">
    <location>
        <begin position="38"/>
        <end position="63"/>
    </location>
</feature>
<dbReference type="Pfam" id="PF01925">
    <property type="entry name" value="TauE"/>
    <property type="match status" value="1"/>
</dbReference>
<evidence type="ECO:0000256" key="4">
    <source>
        <dbReference type="ARBA" id="ARBA00022475"/>
    </source>
</evidence>
<organism evidence="9 10">
    <name type="scientific">Brachybacterium hainanense</name>
    <dbReference type="NCBI Taxonomy" id="1541174"/>
    <lineage>
        <taxon>Bacteria</taxon>
        <taxon>Bacillati</taxon>
        <taxon>Actinomycetota</taxon>
        <taxon>Actinomycetes</taxon>
        <taxon>Micrococcales</taxon>
        <taxon>Dermabacteraceae</taxon>
        <taxon>Brachybacterium</taxon>
    </lineage>
</organism>
<feature type="transmembrane region" description="Helical" evidence="8">
    <location>
        <begin position="191"/>
        <end position="209"/>
    </location>
</feature>
<dbReference type="InterPro" id="IPR002781">
    <property type="entry name" value="TM_pro_TauE-like"/>
</dbReference>
<keyword evidence="4 8" id="KW-1003">Cell membrane</keyword>
<keyword evidence="6 8" id="KW-1133">Transmembrane helix</keyword>
<evidence type="ECO:0000313" key="9">
    <source>
        <dbReference type="EMBL" id="MFC0673268.1"/>
    </source>
</evidence>
<comment type="similarity">
    <text evidence="2 8">Belongs to the 4-toluene sulfonate uptake permease (TSUP) (TC 2.A.102) family.</text>
</comment>